<accession>A0AAV5MCQ4</accession>
<dbReference type="PANTHER" id="PTHR37199:SF5">
    <property type="entry name" value="TRANSMEMBRANE PROTEIN"/>
    <property type="match status" value="1"/>
</dbReference>
<protein>
    <submittedName>
        <fullName evidence="2">Uncharacterized protein</fullName>
    </submittedName>
</protein>
<sequence length="80" mass="7955">MLQRWEEAVRVDSGGGIQGLSSAIWVFWAALAVLSVITVVIFSCAGGASKDKDTTGHTNAYGTPCTSGCGTGCGGDGSGG</sequence>
<feature type="transmembrane region" description="Helical" evidence="1">
    <location>
        <begin position="20"/>
        <end position="42"/>
    </location>
</feature>
<comment type="caution">
    <text evidence="2">The sequence shown here is derived from an EMBL/GenBank/DDBJ whole genome shotgun (WGS) entry which is preliminary data.</text>
</comment>
<dbReference type="PANTHER" id="PTHR37199">
    <property type="entry name" value="TRANSMEMBRANE PROTEIN"/>
    <property type="match status" value="1"/>
</dbReference>
<reference evidence="2 3" key="1">
    <citation type="journal article" date="2021" name="Commun. Biol.">
        <title>The genome of Shorea leprosula (Dipterocarpaceae) highlights the ecological relevance of drought in aseasonal tropical rainforests.</title>
        <authorList>
            <person name="Ng K.K.S."/>
            <person name="Kobayashi M.J."/>
            <person name="Fawcett J.A."/>
            <person name="Hatakeyama M."/>
            <person name="Paape T."/>
            <person name="Ng C.H."/>
            <person name="Ang C.C."/>
            <person name="Tnah L.H."/>
            <person name="Lee C.T."/>
            <person name="Nishiyama T."/>
            <person name="Sese J."/>
            <person name="O'Brien M.J."/>
            <person name="Copetti D."/>
            <person name="Mohd Noor M.I."/>
            <person name="Ong R.C."/>
            <person name="Putra M."/>
            <person name="Sireger I.Z."/>
            <person name="Indrioko S."/>
            <person name="Kosugi Y."/>
            <person name="Izuno A."/>
            <person name="Isagi Y."/>
            <person name="Lee S.L."/>
            <person name="Shimizu K.K."/>
        </authorList>
    </citation>
    <scope>NUCLEOTIDE SEQUENCE [LARGE SCALE GENOMIC DNA]</scope>
    <source>
        <strain evidence="2">214</strain>
    </source>
</reference>
<evidence type="ECO:0000313" key="2">
    <source>
        <dbReference type="EMBL" id="GKV47325.1"/>
    </source>
</evidence>
<organism evidence="2 3">
    <name type="scientific">Rubroshorea leprosula</name>
    <dbReference type="NCBI Taxonomy" id="152421"/>
    <lineage>
        <taxon>Eukaryota</taxon>
        <taxon>Viridiplantae</taxon>
        <taxon>Streptophyta</taxon>
        <taxon>Embryophyta</taxon>
        <taxon>Tracheophyta</taxon>
        <taxon>Spermatophyta</taxon>
        <taxon>Magnoliopsida</taxon>
        <taxon>eudicotyledons</taxon>
        <taxon>Gunneridae</taxon>
        <taxon>Pentapetalae</taxon>
        <taxon>rosids</taxon>
        <taxon>malvids</taxon>
        <taxon>Malvales</taxon>
        <taxon>Dipterocarpaceae</taxon>
        <taxon>Rubroshorea</taxon>
    </lineage>
</organism>
<keyword evidence="1" id="KW-0472">Membrane</keyword>
<proteinExistence type="predicted"/>
<dbReference type="Proteomes" id="UP001054252">
    <property type="component" value="Unassembled WGS sequence"/>
</dbReference>
<dbReference type="EMBL" id="BPVZ01000225">
    <property type="protein sequence ID" value="GKV47325.1"/>
    <property type="molecule type" value="Genomic_DNA"/>
</dbReference>
<keyword evidence="3" id="KW-1185">Reference proteome</keyword>
<keyword evidence="1" id="KW-1133">Transmembrane helix</keyword>
<name>A0AAV5MCQ4_9ROSI</name>
<gene>
    <name evidence="2" type="ORF">SLEP1_g54235</name>
</gene>
<dbReference type="AlphaFoldDB" id="A0AAV5MCQ4"/>
<keyword evidence="1" id="KW-0812">Transmembrane</keyword>
<evidence type="ECO:0000313" key="3">
    <source>
        <dbReference type="Proteomes" id="UP001054252"/>
    </source>
</evidence>
<evidence type="ECO:0000256" key="1">
    <source>
        <dbReference type="SAM" id="Phobius"/>
    </source>
</evidence>